<dbReference type="InterPro" id="IPR017853">
    <property type="entry name" value="GH"/>
</dbReference>
<keyword evidence="10" id="KW-0675">Receptor</keyword>
<dbReference type="PROSITE" id="PS01182">
    <property type="entry name" value="GLYCOSYL_HYDROL_F35"/>
    <property type="match status" value="1"/>
</dbReference>
<dbReference type="Pfam" id="PF01486">
    <property type="entry name" value="K-box"/>
    <property type="match status" value="1"/>
</dbReference>
<evidence type="ECO:0000259" key="16">
    <source>
        <dbReference type="PROSITE" id="PS50011"/>
    </source>
</evidence>
<organism evidence="18 19">
    <name type="scientific">Hibiscus sabdariffa</name>
    <name type="common">roselle</name>
    <dbReference type="NCBI Taxonomy" id="183260"/>
    <lineage>
        <taxon>Eukaryota</taxon>
        <taxon>Viridiplantae</taxon>
        <taxon>Streptophyta</taxon>
        <taxon>Embryophyta</taxon>
        <taxon>Tracheophyta</taxon>
        <taxon>Spermatophyta</taxon>
        <taxon>Magnoliopsida</taxon>
        <taxon>eudicotyledons</taxon>
        <taxon>Gunneridae</taxon>
        <taxon>Pentapetalae</taxon>
        <taxon>rosids</taxon>
        <taxon>malvids</taxon>
        <taxon>Malvales</taxon>
        <taxon>Malvaceae</taxon>
        <taxon>Malvoideae</taxon>
        <taxon>Hibiscus</taxon>
    </lineage>
</organism>
<feature type="domain" description="Protein kinase" evidence="16">
    <location>
        <begin position="1158"/>
        <end position="1501"/>
    </location>
</feature>
<dbReference type="InterPro" id="IPR008979">
    <property type="entry name" value="Galactose-bd-like_sf"/>
</dbReference>
<dbReference type="EC" id="3.2.1.23" evidence="3 13"/>
<dbReference type="InterPro" id="IPR002487">
    <property type="entry name" value="TF_Kbox"/>
</dbReference>
<dbReference type="SMART" id="SM00220">
    <property type="entry name" value="S_TKc"/>
    <property type="match status" value="1"/>
</dbReference>
<dbReference type="Gene3D" id="3.20.20.80">
    <property type="entry name" value="Glycosidases"/>
    <property type="match status" value="1"/>
</dbReference>
<dbReference type="Pfam" id="PF17834">
    <property type="entry name" value="GHD"/>
    <property type="match status" value="1"/>
</dbReference>
<gene>
    <name evidence="18" type="ORF">V6N11_003932</name>
</gene>
<dbReference type="InterPro" id="IPR048913">
    <property type="entry name" value="BetaGal_gal-bd"/>
</dbReference>
<accession>A0ABR2SES6</accession>
<dbReference type="PROSITE" id="PS51297">
    <property type="entry name" value="K_BOX"/>
    <property type="match status" value="1"/>
</dbReference>
<proteinExistence type="inferred from homology"/>
<evidence type="ECO:0000256" key="5">
    <source>
        <dbReference type="ARBA" id="ARBA00022729"/>
    </source>
</evidence>
<dbReference type="PANTHER" id="PTHR23421">
    <property type="entry name" value="BETA-GALACTOSIDASE RELATED"/>
    <property type="match status" value="1"/>
</dbReference>
<dbReference type="InterPro" id="IPR019801">
    <property type="entry name" value="Glyco_hydro_35_CS"/>
</dbReference>
<keyword evidence="7" id="KW-0418">Kinase</keyword>
<sequence>MATADEIVKQVKENVKVKLRPGSVVFSNQGQVNRVSWIVREGGSKWEVEGIAGKQKRERREVWASMEKRLLLELGFVALFLAAGIGSGEREVSYDGRSLIIHGQRKLLFSASIHYPRSTPEMWTSLIAKAKEGGIDVIQTYVFWNLHEPVKGQYDFSGRADIVRFIKEIQAQGLYASLRIGPFIEAEWNYGGLPFWLHDIPGIVYRCDNEPFKMHMQNFTTKIVNMMKSESLYASQGGPIVLSQIENEYQLVEDAFHEKGPPYVKWAAQMAVELQTGVPWMMCKQYDAPDPLINTCNGMKCGESFPGPNSPKKPWLWTENWTSQYQAYGKDPITRSPQDIAFQAALFIARNGTFVNYYMYHGGTNFGRTASAFTMTSYYDDAPLDEYGFIRQPKWGHLKQLNGAIKSCSSPILFGAQSTLSLGPKQMGYIYRQNSGECAAFLVNRDDTKTVVVRFRNSSYELGPNSVSILPDCKNINVENNMRSIRTSKKFKELGMWEEFRDIIPRFAETSMRSKTLLEHMNTTKDKSDYLWYTFSYQHGSSNGKAVLKVQSAGHVLHAFVNGVLVGSAHGSHKRPNFRLENTIPLNNGSNNISLLSVTVGLRDSGAYLESRAAGLRRVKIHDIQKSTDLTYYRWGYQVGLIGEKLQIYMDQSSSKVEWTKLSSSRNPLTWYKTRFDAPADNLSLGLNLGSMGKGEVWVNGQSIGRYWASFLTPQGAPYQTCSSLTSVSISETSNLIIVCALVPSNDGLQPSSLNCSSFQVPGIRTPFNSNVSFSGIVSGDGFVCGLRHLFSSSNVSVMHCWRFSRNGSFLDLKRIYMGPVLNRLEAGNTHICGLNETDGLECWQWPGFNQTGGVQFFSDIAVGEGFVCGLTKDGKTIRFLGNFTGIAGQEISGNYSLIAAGFSHVCAINSDGGIECWGNRNIMGDEPQGQFKELALGLNRSCALRTNGTVVCWGMSNFRLQQGLESLEFITIKAKSNVFCGVSALNYSLFCWGDPNFVSNPMVFSEVLPGPCRNVCPCGSFPGSGLLCSNGGSICQACTAGAISSAPSPQPENRSSNSDLNDRLIAFLVVCVGSFSLLLVVGFFLFRYCRDRGCRVHDSGPLDETGAPTNGGLCSNRTHQTPPAVLEKRLSQLTSMGTTGRLEEFSFEALVQATNNFSEDHKIGTGSFGSVYHATLDDGREVAIKRAEITSTSSCAIHTRRQEDRDDAFVNELKYLSRVHHKNLVRLLGFCEDSNEHILIYEYMNNGTLHDHLHEVQNSPLMSWAIRLKIALHAARGIEYLHEYAVPQIIHRDIKPANILLDTNWTAKVSDFGLSFMILLDSYKRHVNLNSRKVLFACSIRSTIDRYKKASSDTSNTNTVTEINAQYYQQESAKLRQQIQMIQNTNRHLMGDSLSTLTVKELKQVENRLERGITRIRSKKHEMLLAEIEYLQKREIELENESVCLRTKIAEVERVQQANMVTGPELNAIQALASRNFFSPNVMDPPTAYSDKKILHLGYY</sequence>
<dbReference type="Proteomes" id="UP001396334">
    <property type="component" value="Unassembled WGS sequence"/>
</dbReference>
<feature type="domain" description="K-box" evidence="17">
    <location>
        <begin position="1366"/>
        <end position="1456"/>
    </location>
</feature>
<evidence type="ECO:0000256" key="9">
    <source>
        <dbReference type="ARBA" id="ARBA00022840"/>
    </source>
</evidence>
<evidence type="ECO:0000256" key="3">
    <source>
        <dbReference type="ARBA" id="ARBA00012756"/>
    </source>
</evidence>
<evidence type="ECO:0000256" key="10">
    <source>
        <dbReference type="ARBA" id="ARBA00023170"/>
    </source>
</evidence>
<evidence type="ECO:0000256" key="7">
    <source>
        <dbReference type="ARBA" id="ARBA00022777"/>
    </source>
</evidence>
<evidence type="ECO:0000256" key="2">
    <source>
        <dbReference type="ARBA" id="ARBA00009809"/>
    </source>
</evidence>
<dbReference type="InterPro" id="IPR031330">
    <property type="entry name" value="Gly_Hdrlase_35_cat"/>
</dbReference>
<keyword evidence="11 13" id="KW-0326">Glycosidase</keyword>
<name>A0ABR2SES6_9ROSI</name>
<keyword evidence="5" id="KW-0732">Signal</keyword>
<dbReference type="PROSITE" id="PS50011">
    <property type="entry name" value="PROTEIN_KINASE_DOM"/>
    <property type="match status" value="1"/>
</dbReference>
<evidence type="ECO:0000256" key="1">
    <source>
        <dbReference type="ARBA" id="ARBA00001412"/>
    </source>
</evidence>
<feature type="binding site" evidence="12">
    <location>
        <position position="1186"/>
    </location>
    <ligand>
        <name>ATP</name>
        <dbReference type="ChEBI" id="CHEBI:30616"/>
    </ligand>
</feature>
<comment type="catalytic activity">
    <reaction evidence="1 13">
        <text>Hydrolysis of terminal non-reducing beta-D-galactose residues in beta-D-galactosides.</text>
        <dbReference type="EC" id="3.2.1.23"/>
    </reaction>
</comment>
<evidence type="ECO:0000256" key="8">
    <source>
        <dbReference type="ARBA" id="ARBA00022801"/>
    </source>
</evidence>
<evidence type="ECO:0000256" key="13">
    <source>
        <dbReference type="RuleBase" id="RU000675"/>
    </source>
</evidence>
<dbReference type="InterPro" id="IPR011009">
    <property type="entry name" value="Kinase-like_dom_sf"/>
</dbReference>
<evidence type="ECO:0000256" key="15">
    <source>
        <dbReference type="SAM" id="Phobius"/>
    </source>
</evidence>
<dbReference type="SUPFAM" id="SSF51445">
    <property type="entry name" value="(Trans)glycosidases"/>
    <property type="match status" value="1"/>
</dbReference>
<dbReference type="Pfam" id="PF01301">
    <property type="entry name" value="Glyco_hydro_35"/>
    <property type="match status" value="1"/>
</dbReference>
<keyword evidence="15" id="KW-0812">Transmembrane</keyword>
<evidence type="ECO:0000313" key="19">
    <source>
        <dbReference type="Proteomes" id="UP001396334"/>
    </source>
</evidence>
<keyword evidence="15" id="KW-1133">Transmembrane helix</keyword>
<dbReference type="Pfam" id="PF00069">
    <property type="entry name" value="Pkinase"/>
    <property type="match status" value="1"/>
</dbReference>
<reference evidence="18 19" key="1">
    <citation type="journal article" date="2024" name="G3 (Bethesda)">
        <title>Genome assembly of Hibiscus sabdariffa L. provides insights into metabolisms of medicinal natural products.</title>
        <authorList>
            <person name="Kim T."/>
        </authorList>
    </citation>
    <scope>NUCLEOTIDE SEQUENCE [LARGE SCALE GENOMIC DNA]</scope>
    <source>
        <strain evidence="18">TK-2024</strain>
        <tissue evidence="18">Old leaves</tissue>
    </source>
</reference>
<dbReference type="Pfam" id="PF21467">
    <property type="entry name" value="BetaGal_gal-bd"/>
    <property type="match status" value="1"/>
</dbReference>
<feature type="transmembrane region" description="Helical" evidence="15">
    <location>
        <begin position="1065"/>
        <end position="1087"/>
    </location>
</feature>
<dbReference type="Gene3D" id="2.130.10.30">
    <property type="entry name" value="Regulator of chromosome condensation 1/beta-lactamase-inhibitor protein II"/>
    <property type="match status" value="1"/>
</dbReference>
<keyword evidence="8 13" id="KW-0378">Hydrolase</keyword>
<dbReference type="Gene3D" id="3.30.200.20">
    <property type="entry name" value="Phosphorylase Kinase, domain 1"/>
    <property type="match status" value="1"/>
</dbReference>
<dbReference type="Gene3D" id="1.10.510.10">
    <property type="entry name" value="Transferase(Phosphotransferase) domain 1"/>
    <property type="match status" value="1"/>
</dbReference>
<evidence type="ECO:0000256" key="6">
    <source>
        <dbReference type="ARBA" id="ARBA00022741"/>
    </source>
</evidence>
<dbReference type="InterPro" id="IPR017441">
    <property type="entry name" value="Protein_kinase_ATP_BS"/>
</dbReference>
<evidence type="ECO:0000256" key="4">
    <source>
        <dbReference type="ARBA" id="ARBA00022679"/>
    </source>
</evidence>
<dbReference type="Gene3D" id="2.60.120.260">
    <property type="entry name" value="Galactose-binding domain-like"/>
    <property type="match status" value="1"/>
</dbReference>
<dbReference type="InterPro" id="IPR041392">
    <property type="entry name" value="GHD"/>
</dbReference>
<keyword evidence="6 12" id="KW-0547">Nucleotide-binding</keyword>
<dbReference type="InterPro" id="IPR008271">
    <property type="entry name" value="Ser/Thr_kinase_AS"/>
</dbReference>
<keyword evidence="9 12" id="KW-0067">ATP-binding</keyword>
<dbReference type="Pfam" id="PF13540">
    <property type="entry name" value="RCC1_2"/>
    <property type="match status" value="1"/>
</dbReference>
<dbReference type="EMBL" id="JBBPBN010000015">
    <property type="protein sequence ID" value="KAK9023730.1"/>
    <property type="molecule type" value="Genomic_DNA"/>
</dbReference>
<keyword evidence="19" id="KW-1185">Reference proteome</keyword>
<comment type="similarity">
    <text evidence="2 14">Belongs to the glycosyl hydrolase 35 family.</text>
</comment>
<evidence type="ECO:0000313" key="18">
    <source>
        <dbReference type="EMBL" id="KAK9023730.1"/>
    </source>
</evidence>
<protein>
    <recommendedName>
        <fullName evidence="3 13">Beta-galactosidase</fullName>
        <ecNumber evidence="3 13">3.2.1.23</ecNumber>
    </recommendedName>
</protein>
<dbReference type="InterPro" id="IPR009091">
    <property type="entry name" value="RCC1/BLIP-II"/>
</dbReference>
<dbReference type="PROSITE" id="PS00107">
    <property type="entry name" value="PROTEIN_KINASE_ATP"/>
    <property type="match status" value="1"/>
</dbReference>
<dbReference type="PRINTS" id="PR00742">
    <property type="entry name" value="GLHYDRLASE35"/>
</dbReference>
<comment type="caution">
    <text evidence="18">The sequence shown here is derived from an EMBL/GenBank/DDBJ whole genome shotgun (WGS) entry which is preliminary data.</text>
</comment>
<keyword evidence="4" id="KW-0808">Transferase</keyword>
<evidence type="ECO:0000256" key="14">
    <source>
        <dbReference type="RuleBase" id="RU003679"/>
    </source>
</evidence>
<dbReference type="PROSITE" id="PS00108">
    <property type="entry name" value="PROTEIN_KINASE_ST"/>
    <property type="match status" value="1"/>
</dbReference>
<keyword evidence="15" id="KW-0472">Membrane</keyword>
<dbReference type="InterPro" id="IPR000719">
    <property type="entry name" value="Prot_kinase_dom"/>
</dbReference>
<dbReference type="SUPFAM" id="SSF50985">
    <property type="entry name" value="RCC1/BLIP-II"/>
    <property type="match status" value="1"/>
</dbReference>
<evidence type="ECO:0000256" key="11">
    <source>
        <dbReference type="ARBA" id="ARBA00023295"/>
    </source>
</evidence>
<dbReference type="InterPro" id="IPR001944">
    <property type="entry name" value="Glycoside_Hdrlase_35"/>
</dbReference>
<evidence type="ECO:0000259" key="17">
    <source>
        <dbReference type="PROSITE" id="PS51297"/>
    </source>
</evidence>
<dbReference type="SUPFAM" id="SSF49785">
    <property type="entry name" value="Galactose-binding domain-like"/>
    <property type="match status" value="2"/>
</dbReference>
<dbReference type="SUPFAM" id="SSF56112">
    <property type="entry name" value="Protein kinase-like (PK-like)"/>
    <property type="match status" value="1"/>
</dbReference>
<evidence type="ECO:0000256" key="12">
    <source>
        <dbReference type="PROSITE-ProRule" id="PRU10141"/>
    </source>
</evidence>